<dbReference type="InterPro" id="IPR004495">
    <property type="entry name" value="Met-tRNA-synth_bsu_C"/>
</dbReference>
<dbReference type="InterPro" id="IPR041872">
    <property type="entry name" value="Anticodon_Met"/>
</dbReference>
<dbReference type="PROSITE" id="PS00178">
    <property type="entry name" value="AA_TRNA_LIGASE_I"/>
    <property type="match status" value="1"/>
</dbReference>
<dbReference type="PROSITE" id="PS50886">
    <property type="entry name" value="TRBD"/>
    <property type="match status" value="1"/>
</dbReference>
<dbReference type="GO" id="GO:0005737">
    <property type="term" value="C:cytoplasm"/>
    <property type="evidence" value="ECO:0007669"/>
    <property type="project" value="UniProtKB-SubCell"/>
</dbReference>
<evidence type="ECO:0000256" key="1">
    <source>
        <dbReference type="ARBA" id="ARBA00003314"/>
    </source>
</evidence>
<evidence type="ECO:0000256" key="14">
    <source>
        <dbReference type="HAMAP-Rule" id="MF_01228"/>
    </source>
</evidence>
<dbReference type="InterPro" id="IPR015413">
    <property type="entry name" value="Methionyl/Leucyl_tRNA_Synth"/>
</dbReference>
<comment type="subunit">
    <text evidence="4 14">Homodimer.</text>
</comment>
<dbReference type="FunFam" id="2.40.50.140:FF:000042">
    <property type="entry name" value="Methionine--tRNA ligase"/>
    <property type="match status" value="1"/>
</dbReference>
<dbReference type="HAMAP" id="MF_01228">
    <property type="entry name" value="Met_tRNA_synth_type2"/>
    <property type="match status" value="1"/>
</dbReference>
<evidence type="ECO:0000256" key="10">
    <source>
        <dbReference type="ARBA" id="ARBA00022884"/>
    </source>
</evidence>
<dbReference type="NCBIfam" id="TIGR00398">
    <property type="entry name" value="metG"/>
    <property type="match status" value="1"/>
</dbReference>
<dbReference type="InterPro" id="IPR012340">
    <property type="entry name" value="NA-bd_OB-fold"/>
</dbReference>
<dbReference type="PANTHER" id="PTHR43326">
    <property type="entry name" value="METHIONYL-TRNA SYNTHETASE"/>
    <property type="match status" value="1"/>
</dbReference>
<dbReference type="InterPro" id="IPR014729">
    <property type="entry name" value="Rossmann-like_a/b/a_fold"/>
</dbReference>
<comment type="function">
    <text evidence="1 14">Is required not only for elongation of protein synthesis but also for the initiation of all mRNA translation through initiator tRNA(fMet) aminoacylation.</text>
</comment>
<dbReference type="Gene3D" id="1.10.730.10">
    <property type="entry name" value="Isoleucyl-tRNA Synthetase, Domain 1"/>
    <property type="match status" value="1"/>
</dbReference>
<gene>
    <name evidence="14" type="primary">metG</name>
    <name evidence="17" type="ORF">C7B43_04175</name>
</gene>
<dbReference type="PRINTS" id="PR01041">
    <property type="entry name" value="TRNASYNTHMET"/>
</dbReference>
<dbReference type="InterPro" id="IPR002547">
    <property type="entry name" value="tRNA-bd_dom"/>
</dbReference>
<protein>
    <recommendedName>
        <fullName evidence="14">Methionine--tRNA ligase</fullName>
        <ecNumber evidence="14">6.1.1.10</ecNumber>
    </recommendedName>
    <alternativeName>
        <fullName evidence="14">Methionyl-tRNA synthetase</fullName>
        <shortName evidence="14">MetRS</shortName>
    </alternativeName>
</protein>
<dbReference type="InterPro" id="IPR009080">
    <property type="entry name" value="tRNAsynth_Ia_anticodon-bd"/>
</dbReference>
<evidence type="ECO:0000256" key="15">
    <source>
        <dbReference type="SAM" id="MobiDB-lite"/>
    </source>
</evidence>
<dbReference type="GO" id="GO:0005524">
    <property type="term" value="F:ATP binding"/>
    <property type="evidence" value="ECO:0007669"/>
    <property type="project" value="UniProtKB-UniRule"/>
</dbReference>
<evidence type="ECO:0000256" key="8">
    <source>
        <dbReference type="ARBA" id="ARBA00022741"/>
    </source>
</evidence>
<dbReference type="CDD" id="cd00814">
    <property type="entry name" value="MetRS_core"/>
    <property type="match status" value="1"/>
</dbReference>
<dbReference type="SUPFAM" id="SSF52374">
    <property type="entry name" value="Nucleotidylyl transferase"/>
    <property type="match status" value="1"/>
</dbReference>
<dbReference type="AlphaFoldDB" id="A0A2T2X8Q1"/>
<dbReference type="InterPro" id="IPR014758">
    <property type="entry name" value="Met-tRNA_synth"/>
</dbReference>
<feature type="binding site" evidence="14">
    <location>
        <position position="158"/>
    </location>
    <ligand>
        <name>Zn(2+)</name>
        <dbReference type="ChEBI" id="CHEBI:29105"/>
    </ligand>
</feature>
<evidence type="ECO:0000256" key="2">
    <source>
        <dbReference type="ARBA" id="ARBA00004496"/>
    </source>
</evidence>
<dbReference type="InterPro" id="IPR001412">
    <property type="entry name" value="aa-tRNA-synth_I_CS"/>
</dbReference>
<evidence type="ECO:0000256" key="3">
    <source>
        <dbReference type="ARBA" id="ARBA00006590"/>
    </source>
</evidence>
<evidence type="ECO:0000313" key="18">
    <source>
        <dbReference type="Proteomes" id="UP000242699"/>
    </source>
</evidence>
<evidence type="ECO:0000256" key="13">
    <source>
        <dbReference type="ARBA" id="ARBA00047364"/>
    </source>
</evidence>
<evidence type="ECO:0000259" key="16">
    <source>
        <dbReference type="PROSITE" id="PS50886"/>
    </source>
</evidence>
<dbReference type="NCBIfam" id="TIGR00399">
    <property type="entry name" value="metG_C_term"/>
    <property type="match status" value="1"/>
</dbReference>
<dbReference type="InterPro" id="IPR023457">
    <property type="entry name" value="Met-tRNA_synth_2"/>
</dbReference>
<dbReference type="Pfam" id="PF09334">
    <property type="entry name" value="tRNA-synt_1g"/>
    <property type="match status" value="2"/>
</dbReference>
<dbReference type="GO" id="GO:0004825">
    <property type="term" value="F:methionine-tRNA ligase activity"/>
    <property type="evidence" value="ECO:0007669"/>
    <property type="project" value="UniProtKB-UniRule"/>
</dbReference>
<comment type="caution">
    <text evidence="17">The sequence shown here is derived from an EMBL/GenBank/DDBJ whole genome shotgun (WGS) entry which is preliminary data.</text>
</comment>
<reference evidence="17 18" key="1">
    <citation type="journal article" date="2014" name="BMC Genomics">
        <title>Comparison of environmental and isolate Sulfobacillus genomes reveals diverse carbon, sulfur, nitrogen, and hydrogen metabolisms.</title>
        <authorList>
            <person name="Justice N.B."/>
            <person name="Norman A."/>
            <person name="Brown C.T."/>
            <person name="Singh A."/>
            <person name="Thomas B.C."/>
            <person name="Banfield J.F."/>
        </authorList>
    </citation>
    <scope>NUCLEOTIDE SEQUENCE [LARGE SCALE GENOMIC DNA]</scope>
    <source>
        <strain evidence="17">AMDSBA1</strain>
    </source>
</reference>
<proteinExistence type="inferred from homology"/>
<dbReference type="Gene3D" id="2.170.220.10">
    <property type="match status" value="1"/>
</dbReference>
<dbReference type="EC" id="6.1.1.10" evidence="14"/>
<feature type="binding site" evidence="14">
    <location>
        <position position="161"/>
    </location>
    <ligand>
        <name>Zn(2+)</name>
        <dbReference type="ChEBI" id="CHEBI:29105"/>
    </ligand>
</feature>
<evidence type="ECO:0000256" key="6">
    <source>
        <dbReference type="ARBA" id="ARBA00022555"/>
    </source>
</evidence>
<dbReference type="FunFam" id="2.170.220.10:FF:000002">
    <property type="entry name" value="Methionine--tRNA ligase"/>
    <property type="match status" value="1"/>
</dbReference>
<dbReference type="InterPro" id="IPR033911">
    <property type="entry name" value="MetRS_core"/>
</dbReference>
<sequence length="672" mass="75341">MVANDDQWGAHTQKKKTWYLTTPIYYPSDNLHIGHAYTTVAADALARFHRLYGDEVLFVTGTDEHGQKIAQKAAEAGKTPKDFVDGIVAFIQDPLWKTLKVSYDRFIRTTDADHIEVVQHVFKQLLDQGDIYKGTYEGWYCLPDETFWTESKLVDGKCPDCGRPVERVSQESYFFAMGRYQQRMKEYILSHPHFIQPPSRRNEMLSFLDSGLEDLSISRTGLSWGIPVPDDPAHVIYVWFDALLNYLTAAGYSSPSGQFENTWPPDVQLVGKEIVRFHTIIWPIILMALNLPLPERVFGHGWLLIGDTKMSKSRGNAVDPLELVEKYGVDAVRYYLLREVPFGADGNYTEESLRLRINVDLANDLGNLLSRTTAMINRFAEGRIPSLHTQRREIDRLLPDLAAEVYEGVENAMHHLLISDAIQQVYRLIRAANKYIEDRAPWKLAKDPAFREDLDNVLYNLAETLRVVSVLLTPFLIDTPDKIRKQLGLTAPIKSYREAIFGQLKGGEEIARGEPLFPRLDLHGDKDGSEVLTTGALLPNNPGAKAEPKPDGGTPGTEREGTGTVEEIGIDEFQKIDLRVGTIRHAEVVPSADRLLKLTIFDGERDRTVVSGIRAHYDAGELIGRQVVLVANLKPVKLRGIVSEGMLLAGSHGDLLSLIAPSTPLPEGARVK</sequence>
<comment type="subcellular location">
    <subcellularLocation>
        <location evidence="2 14">Cytoplasm</location>
    </subcellularLocation>
</comment>
<dbReference type="EMBL" id="PXYT01000006">
    <property type="protein sequence ID" value="PSR30859.1"/>
    <property type="molecule type" value="Genomic_DNA"/>
</dbReference>
<evidence type="ECO:0000256" key="11">
    <source>
        <dbReference type="ARBA" id="ARBA00022917"/>
    </source>
</evidence>
<dbReference type="SUPFAM" id="SSF50249">
    <property type="entry name" value="Nucleic acid-binding proteins"/>
    <property type="match status" value="1"/>
</dbReference>
<feature type="region of interest" description="Disordered" evidence="15">
    <location>
        <begin position="534"/>
        <end position="562"/>
    </location>
</feature>
<dbReference type="CDD" id="cd07957">
    <property type="entry name" value="Anticodon_Ia_Met"/>
    <property type="match status" value="1"/>
</dbReference>
<evidence type="ECO:0000256" key="12">
    <source>
        <dbReference type="ARBA" id="ARBA00023146"/>
    </source>
</evidence>
<keyword evidence="10 14" id="KW-0694">RNA-binding</keyword>
<feature type="binding site" evidence="14">
    <location>
        <position position="141"/>
    </location>
    <ligand>
        <name>Zn(2+)</name>
        <dbReference type="ChEBI" id="CHEBI:29105"/>
    </ligand>
</feature>
<evidence type="ECO:0000256" key="4">
    <source>
        <dbReference type="ARBA" id="ARBA00011738"/>
    </source>
</evidence>
<evidence type="ECO:0000256" key="9">
    <source>
        <dbReference type="ARBA" id="ARBA00022840"/>
    </source>
</evidence>
<keyword evidence="8 14" id="KW-0547">Nucleotide-binding</keyword>
<dbReference type="CDD" id="cd02800">
    <property type="entry name" value="tRNA_bind_EcMetRS_like"/>
    <property type="match status" value="1"/>
</dbReference>
<dbReference type="Pfam" id="PF01588">
    <property type="entry name" value="tRNA_bind"/>
    <property type="match status" value="1"/>
</dbReference>
<comment type="caution">
    <text evidence="14">Lacks conserved residue(s) required for the propagation of feature annotation.</text>
</comment>
<dbReference type="Proteomes" id="UP000242699">
    <property type="component" value="Unassembled WGS sequence"/>
</dbReference>
<feature type="domain" description="TRNA-binding" evidence="16">
    <location>
        <begin position="572"/>
        <end position="672"/>
    </location>
</feature>
<keyword evidence="11 14" id="KW-0648">Protein biosynthesis</keyword>
<dbReference type="NCBIfam" id="NF008900">
    <property type="entry name" value="PRK12267.1"/>
    <property type="match status" value="1"/>
</dbReference>
<dbReference type="Gene3D" id="3.40.50.620">
    <property type="entry name" value="HUPs"/>
    <property type="match status" value="1"/>
</dbReference>
<keyword evidence="6 14" id="KW-0820">tRNA-binding</keyword>
<organism evidence="17 18">
    <name type="scientific">Sulfobacillus benefaciens</name>
    <dbReference type="NCBI Taxonomy" id="453960"/>
    <lineage>
        <taxon>Bacteria</taxon>
        <taxon>Bacillati</taxon>
        <taxon>Bacillota</taxon>
        <taxon>Clostridia</taxon>
        <taxon>Eubacteriales</taxon>
        <taxon>Clostridiales Family XVII. Incertae Sedis</taxon>
        <taxon>Sulfobacillus</taxon>
    </lineage>
</organism>
<feature type="short sequence motif" description="'HIGH' region" evidence="14">
    <location>
        <begin position="25"/>
        <end position="35"/>
    </location>
</feature>
<evidence type="ECO:0000256" key="5">
    <source>
        <dbReference type="ARBA" id="ARBA00022490"/>
    </source>
</evidence>
<evidence type="ECO:0000256" key="7">
    <source>
        <dbReference type="ARBA" id="ARBA00022598"/>
    </source>
</evidence>
<feature type="short sequence motif" description="'KMSKS' region" evidence="14">
    <location>
        <begin position="309"/>
        <end position="313"/>
    </location>
</feature>
<dbReference type="GO" id="GO:0000049">
    <property type="term" value="F:tRNA binding"/>
    <property type="evidence" value="ECO:0007669"/>
    <property type="project" value="UniProtKB-UniRule"/>
</dbReference>
<dbReference type="Gene3D" id="2.40.50.140">
    <property type="entry name" value="Nucleic acid-binding proteins"/>
    <property type="match status" value="1"/>
</dbReference>
<comment type="catalytic activity">
    <reaction evidence="13 14">
        <text>tRNA(Met) + L-methionine + ATP = L-methionyl-tRNA(Met) + AMP + diphosphate</text>
        <dbReference type="Rhea" id="RHEA:13481"/>
        <dbReference type="Rhea" id="RHEA-COMP:9667"/>
        <dbReference type="Rhea" id="RHEA-COMP:9698"/>
        <dbReference type="ChEBI" id="CHEBI:30616"/>
        <dbReference type="ChEBI" id="CHEBI:33019"/>
        <dbReference type="ChEBI" id="CHEBI:57844"/>
        <dbReference type="ChEBI" id="CHEBI:78442"/>
        <dbReference type="ChEBI" id="CHEBI:78530"/>
        <dbReference type="ChEBI" id="CHEBI:456215"/>
        <dbReference type="EC" id="6.1.1.10"/>
    </reaction>
</comment>
<dbReference type="GO" id="GO:0006431">
    <property type="term" value="P:methionyl-tRNA aminoacylation"/>
    <property type="evidence" value="ECO:0007669"/>
    <property type="project" value="UniProtKB-UniRule"/>
</dbReference>
<keyword evidence="12 14" id="KW-0030">Aminoacyl-tRNA synthetase</keyword>
<keyword evidence="7 14" id="KW-0436">Ligase</keyword>
<keyword evidence="9 14" id="KW-0067">ATP-binding</keyword>
<dbReference type="SUPFAM" id="SSF47323">
    <property type="entry name" value="Anticodon-binding domain of a subclass of class I aminoacyl-tRNA synthetases"/>
    <property type="match status" value="1"/>
</dbReference>
<name>A0A2T2X8Q1_9FIRM</name>
<dbReference type="FunFam" id="1.10.730.10:FF:000026">
    <property type="entry name" value="Methionine--tRNA ligase"/>
    <property type="match status" value="1"/>
</dbReference>
<comment type="similarity">
    <text evidence="3">Belongs to the class-I aminoacyl-tRNA synthetase family. MetG type 2A subfamily.</text>
</comment>
<evidence type="ECO:0000313" key="17">
    <source>
        <dbReference type="EMBL" id="PSR30859.1"/>
    </source>
</evidence>
<dbReference type="PANTHER" id="PTHR43326:SF1">
    <property type="entry name" value="METHIONINE--TRNA LIGASE, MITOCHONDRIAL"/>
    <property type="match status" value="1"/>
</dbReference>
<accession>A0A2T2X8Q1</accession>
<keyword evidence="5 14" id="KW-0963">Cytoplasm</keyword>